<keyword evidence="3" id="KW-0460">Magnesium</keyword>
<evidence type="ECO:0000256" key="3">
    <source>
        <dbReference type="ARBA" id="ARBA00022842"/>
    </source>
</evidence>
<sequence length="369" mass="37700">MDAQWNGSAILIAANGATQGSEGDWRVGVAACASSVRLSLANRREVAFTPGSGAASGWAVGRVPLDLRVAMPTDFCAVVHAPPASGAPYRVALGLIDSGYRGTIQAVVLAPAQTRRFAPGELRVDLTFARVSGSPLGLTAPAFLCVGPGPKRARRAEPGAPHANPWLGRGSAPRGAGGRGAFVTYTGELREEASGPGGDGATESPAFIPKRAEDAGIDIVVHKRVEVPAGGTVAIQPSLRVLLAGDGDEAYYVMGRSSLNSRGVLVTPTRWLPGRQCVFSVHNITGAPVVLEPGSKIAQLLIAGSDALPWVPPDNVPGDGALRAYPRGASPSRPAGTPPAVPCLVFTAEFDAEAPPSERGTGGFGSTGV</sequence>
<accession>A0A059WP08</accession>
<gene>
    <name evidence="6" type="primary">UL50</name>
</gene>
<keyword evidence="4" id="KW-0546">Nucleotide metabolism</keyword>
<dbReference type="InterPro" id="IPR036157">
    <property type="entry name" value="dUTPase-like_sf"/>
</dbReference>
<dbReference type="GO" id="GO:0046080">
    <property type="term" value="P:dUTP metabolic process"/>
    <property type="evidence" value="ECO:0007669"/>
    <property type="project" value="InterPro"/>
</dbReference>
<evidence type="ECO:0000256" key="1">
    <source>
        <dbReference type="ARBA" id="ARBA00022723"/>
    </source>
</evidence>
<protein>
    <submittedName>
        <fullName evidence="6">Deoxyuridine triphosphatase</fullName>
    </submittedName>
</protein>
<proteinExistence type="inferred from homology"/>
<dbReference type="InterPro" id="IPR029054">
    <property type="entry name" value="dUTPase-like"/>
</dbReference>
<organismHost>
    <name type="scientific">Macaca nemestrina</name>
    <name type="common">Pig-tailed macaque</name>
    <dbReference type="NCBI Taxonomy" id="9545"/>
</organismHost>
<dbReference type="Proteomes" id="UP000134119">
    <property type="component" value="Genome"/>
</dbReference>
<name>A0A059WP08_CHV1</name>
<feature type="domain" description="dUTPase-like" evidence="5">
    <location>
        <begin position="204"/>
        <end position="307"/>
    </location>
</feature>
<evidence type="ECO:0000313" key="7">
    <source>
        <dbReference type="Proteomes" id="UP000134119"/>
    </source>
</evidence>
<dbReference type="GO" id="GO:0004170">
    <property type="term" value="F:dUTP diphosphatase activity"/>
    <property type="evidence" value="ECO:0007669"/>
    <property type="project" value="InterPro"/>
</dbReference>
<organismHost>
    <name type="scientific">Macaca mulatta</name>
    <name type="common">Rhesus macaque</name>
    <dbReference type="NCBI Taxonomy" id="9544"/>
</organismHost>
<evidence type="ECO:0000256" key="2">
    <source>
        <dbReference type="ARBA" id="ARBA00022801"/>
    </source>
</evidence>
<dbReference type="HAMAP" id="MF_04031">
    <property type="entry name" value="HSV_DUT"/>
    <property type="match status" value="1"/>
</dbReference>
<dbReference type="GO" id="GO:0046872">
    <property type="term" value="F:metal ion binding"/>
    <property type="evidence" value="ECO:0007669"/>
    <property type="project" value="UniProtKB-KW"/>
</dbReference>
<evidence type="ECO:0000313" key="6">
    <source>
        <dbReference type="EMBL" id="AIA09545.1"/>
    </source>
</evidence>
<keyword evidence="1" id="KW-0479">Metal-binding</keyword>
<dbReference type="SUPFAM" id="SSF51283">
    <property type="entry name" value="dUTPase-like"/>
    <property type="match status" value="2"/>
</dbReference>
<organismHost>
    <name type="scientific">Macaca fascicularis</name>
    <name type="common">Crab-eating macaque</name>
    <name type="synonym">Cynomolgus monkey</name>
    <dbReference type="NCBI Taxonomy" id="9541"/>
</organismHost>
<dbReference type="InterPro" id="IPR034745">
    <property type="entry name" value="HSV_DUT"/>
</dbReference>
<reference evidence="6 7" key="1">
    <citation type="journal article" date="2014" name="Arch. Virol.">
        <title>Genome sequence of a pathogenic isolate of monkey B virus (species Macacine herpesvirus 1).</title>
        <authorList>
            <person name="Ohsawa K."/>
            <person name="Black D."/>
            <person name="Ohsawa M."/>
            <person name="Eberle R."/>
        </authorList>
    </citation>
    <scope>NUCLEOTIDE SEQUENCE [LARGE SCALE GENOMIC DNA]</scope>
    <source>
        <strain evidence="6">E90-136</strain>
    </source>
</reference>
<keyword evidence="2" id="KW-0378">Hydrolase</keyword>
<dbReference type="EMBL" id="KJ566591">
    <property type="protein sequence ID" value="AIA09545.1"/>
    <property type="molecule type" value="Genomic_DNA"/>
</dbReference>
<dbReference type="Gene3D" id="2.70.40.10">
    <property type="match status" value="2"/>
</dbReference>
<dbReference type="Pfam" id="PF00692">
    <property type="entry name" value="dUTPase"/>
    <property type="match status" value="1"/>
</dbReference>
<organismHost>
    <name type="scientific">Homo sapiens</name>
    <name type="common">Human</name>
    <dbReference type="NCBI Taxonomy" id="9606"/>
</organismHost>
<evidence type="ECO:0000256" key="4">
    <source>
        <dbReference type="ARBA" id="ARBA00023080"/>
    </source>
</evidence>
<evidence type="ECO:0000259" key="5">
    <source>
        <dbReference type="Pfam" id="PF00692"/>
    </source>
</evidence>
<organism evidence="6 7">
    <name type="scientific">Cercopithecine herpesvirus 1</name>
    <name type="common">CeHV-1</name>
    <name type="synonym">Simian herpes B virus</name>
    <dbReference type="NCBI Taxonomy" id="10325"/>
    <lineage>
        <taxon>Viruses</taxon>
        <taxon>Duplodnaviria</taxon>
        <taxon>Heunggongvirae</taxon>
        <taxon>Peploviricota</taxon>
        <taxon>Herviviricetes</taxon>
        <taxon>Herpesvirales</taxon>
        <taxon>Orthoherpesviridae</taxon>
        <taxon>Alphaherpesvirinae</taxon>
        <taxon>Simplexvirus</taxon>
        <taxon>Simplexvirus macacinealpha1</taxon>
    </lineage>
</organism>
<organismHost>
    <name type="scientific">Macaca leonina</name>
    <name type="common">Northern pig-tailed macaque</name>
    <name type="synonym">Macaca nemestrina leonina</name>
    <dbReference type="NCBI Taxonomy" id="90387"/>
</organismHost>